<reference evidence="10 11" key="1">
    <citation type="submission" date="2019-03" db="EMBL/GenBank/DDBJ databases">
        <title>Genomic Encyclopedia of Type Strains, Phase IV (KMG-IV): sequencing the most valuable type-strain genomes for metagenomic binning, comparative biology and taxonomic classification.</title>
        <authorList>
            <person name="Goeker M."/>
        </authorList>
    </citation>
    <scope>NUCLEOTIDE SEQUENCE [LARGE SCALE GENOMIC DNA]</scope>
    <source>
        <strain evidence="10 11">DSM 100059</strain>
    </source>
</reference>
<dbReference type="GO" id="GO:0009279">
    <property type="term" value="C:cell outer membrane"/>
    <property type="evidence" value="ECO:0007669"/>
    <property type="project" value="UniProtKB-SubCell"/>
</dbReference>
<evidence type="ECO:0000256" key="6">
    <source>
        <dbReference type="ARBA" id="ARBA00023237"/>
    </source>
</evidence>
<keyword evidence="11" id="KW-1185">Reference proteome</keyword>
<evidence type="ECO:0000259" key="9">
    <source>
        <dbReference type="Pfam" id="PF07715"/>
    </source>
</evidence>
<dbReference type="RefSeq" id="WP_133989584.1">
    <property type="nucleotide sequence ID" value="NZ_SODV01000001.1"/>
</dbReference>
<gene>
    <name evidence="10" type="ORF">EDB95_0136</name>
</gene>
<feature type="domain" description="TonB-dependent receptor plug" evidence="9">
    <location>
        <begin position="118"/>
        <end position="249"/>
    </location>
</feature>
<dbReference type="Gene3D" id="2.40.170.20">
    <property type="entry name" value="TonB-dependent receptor, beta-barrel domain"/>
    <property type="match status" value="1"/>
</dbReference>
<name>A0A4R8DMX1_9BACT</name>
<dbReference type="AlphaFoldDB" id="A0A4R8DMX1"/>
<dbReference type="Pfam" id="PF13715">
    <property type="entry name" value="CarbopepD_reg_2"/>
    <property type="match status" value="1"/>
</dbReference>
<keyword evidence="3 7" id="KW-1134">Transmembrane beta strand</keyword>
<keyword evidence="6 7" id="KW-0998">Cell outer membrane</keyword>
<keyword evidence="2 7" id="KW-0813">Transport</keyword>
<dbReference type="Gene3D" id="2.170.130.10">
    <property type="entry name" value="TonB-dependent receptor, plug domain"/>
    <property type="match status" value="1"/>
</dbReference>
<comment type="caution">
    <text evidence="10">The sequence shown here is derived from an EMBL/GenBank/DDBJ whole genome shotgun (WGS) entry which is preliminary data.</text>
</comment>
<dbReference type="SUPFAM" id="SSF56935">
    <property type="entry name" value="Porins"/>
    <property type="match status" value="1"/>
</dbReference>
<comment type="similarity">
    <text evidence="7">Belongs to the TonB-dependent receptor family.</text>
</comment>
<feature type="chain" id="PRO_5020202562" evidence="8">
    <location>
        <begin position="21"/>
        <end position="1100"/>
    </location>
</feature>
<evidence type="ECO:0000256" key="1">
    <source>
        <dbReference type="ARBA" id="ARBA00004571"/>
    </source>
</evidence>
<evidence type="ECO:0000256" key="8">
    <source>
        <dbReference type="SAM" id="SignalP"/>
    </source>
</evidence>
<dbReference type="NCBIfam" id="TIGR04056">
    <property type="entry name" value="OMP_RagA_SusC"/>
    <property type="match status" value="1"/>
</dbReference>
<dbReference type="EMBL" id="SODV01000001">
    <property type="protein sequence ID" value="TDW99128.1"/>
    <property type="molecule type" value="Genomic_DNA"/>
</dbReference>
<dbReference type="Proteomes" id="UP000294498">
    <property type="component" value="Unassembled WGS sequence"/>
</dbReference>
<evidence type="ECO:0000256" key="3">
    <source>
        <dbReference type="ARBA" id="ARBA00022452"/>
    </source>
</evidence>
<evidence type="ECO:0000256" key="7">
    <source>
        <dbReference type="PROSITE-ProRule" id="PRU01360"/>
    </source>
</evidence>
<sequence length="1100" mass="119174">MGKSKNFLLLFALLCLGSLAAFGQKRTVSGTVRDSAGAALPGISVTLKGTRTGAVTDANGHYQVQASAKDVLVFSGVGYAAQEVKAGSPDLSVALGAAHAELGEVVVTSLGIKKQARALGYAVSTVSAKDITESGSTNFASALYGKAAGVKISTAPGGASSAVSVQIRGVSSIGLNTQPLYVVDGVPIRLYNDLSGNSGNGSNNNGYWSDQRIEANGVLDINPDDIESITILKGASASALYGSEATNGVMVITTKKGSKSRGLGVDFNYTATMEKLAYQPDYQNEYGPGYDAQTNVANGIADATGWATADTFHHPYWRSYAEFGPKFDGSTVRYWDGTFRKYVAHPNNFKDFFSTGYNSTANAAISGAGDNGNFRLSYTRFDYKSIMPGTNLNKNNFNFNGTLKLNNRVSVDLVSTYNNTFTHNRTYQMGQIFGSYGGFFSRADDMSAYFDHYQTTDGYKYVLPSNNSYDQNQKLAYNIRATNLLDYLWTQLRDSYNESQNRFINSLTLNVGLTDDLKIRGRVGGDFTSLGIEEKDHNTQPASLGYTGYYGVTSNTFNIFYGDGLITYSPKINNDLSLSASAGYTARKMVYHYQNTGTTNGLQDEDFFSISNSAGAVSSNAYRQEQVDVAGFGILDLNYKSFLYLEGTGRYESSSTLPAANNSYLYPSFNGGFILSDVVKLPTFFNYAKLRGSWGLVGNHPGIYQANVAYNQSALTYNNTNLLFQASNSSGFGNNSITSEQKREAEFGLETRMLNDRIGLDVSYYNNKVNHQILTLSTATSVGASSVLANAGNLSNYGIEAAITGQIINRRDFRWTSRFNFAINKNKLVALPNGLSTLDFSSQDGGYLIIRGKVGDPLGNIYVHPKATDAKGNAVIDDYGFYTVNTNAYQYAGNIMPKVVGGFSNSFSYKEFSLDFTLDYRFGGKMVSIPTYYQIGSGMYKNTLQYRDAAHGGIPYVVNSDANADYTASSAGTRTDGVILPGVTSSGATNTKVITAAMYYENAYNWETAGLYQNAVFDNSYIKFREVTLSYNLPKAITSKIHFQGLQLSLIGRNLFYLYKTLPHGIDPEATVGSSWLSQGLDGGAAAPTRSMGVSLKARF</sequence>
<dbReference type="PROSITE" id="PS52016">
    <property type="entry name" value="TONB_DEPENDENT_REC_3"/>
    <property type="match status" value="1"/>
</dbReference>
<protein>
    <submittedName>
        <fullName evidence="10">Iron complex outermembrane receptor protein</fullName>
    </submittedName>
</protein>
<dbReference type="InterPro" id="IPR023997">
    <property type="entry name" value="TonB-dep_OMP_SusC/RagA_CS"/>
</dbReference>
<comment type="subcellular location">
    <subcellularLocation>
        <location evidence="1 7">Cell outer membrane</location>
        <topology evidence="1 7">Multi-pass membrane protein</topology>
    </subcellularLocation>
</comment>
<dbReference type="SUPFAM" id="SSF49464">
    <property type="entry name" value="Carboxypeptidase regulatory domain-like"/>
    <property type="match status" value="1"/>
</dbReference>
<keyword evidence="4 7" id="KW-0812">Transmembrane</keyword>
<dbReference type="InterPro" id="IPR012910">
    <property type="entry name" value="Plug_dom"/>
</dbReference>
<dbReference type="InterPro" id="IPR036942">
    <property type="entry name" value="Beta-barrel_TonB_sf"/>
</dbReference>
<evidence type="ECO:0000313" key="10">
    <source>
        <dbReference type="EMBL" id="TDW99128.1"/>
    </source>
</evidence>
<keyword evidence="10" id="KW-0675">Receptor</keyword>
<dbReference type="NCBIfam" id="TIGR04057">
    <property type="entry name" value="SusC_RagA_signa"/>
    <property type="match status" value="1"/>
</dbReference>
<dbReference type="OrthoDB" id="9768177at2"/>
<organism evidence="10 11">
    <name type="scientific">Dinghuibacter silviterrae</name>
    <dbReference type="NCBI Taxonomy" id="1539049"/>
    <lineage>
        <taxon>Bacteria</taxon>
        <taxon>Pseudomonadati</taxon>
        <taxon>Bacteroidota</taxon>
        <taxon>Chitinophagia</taxon>
        <taxon>Chitinophagales</taxon>
        <taxon>Chitinophagaceae</taxon>
        <taxon>Dinghuibacter</taxon>
    </lineage>
</organism>
<dbReference type="InterPro" id="IPR008969">
    <property type="entry name" value="CarboxyPept-like_regulatory"/>
</dbReference>
<dbReference type="InterPro" id="IPR039426">
    <property type="entry name" value="TonB-dep_rcpt-like"/>
</dbReference>
<dbReference type="Gene3D" id="2.60.40.1120">
    <property type="entry name" value="Carboxypeptidase-like, regulatory domain"/>
    <property type="match status" value="1"/>
</dbReference>
<keyword evidence="8" id="KW-0732">Signal</keyword>
<evidence type="ECO:0000313" key="11">
    <source>
        <dbReference type="Proteomes" id="UP000294498"/>
    </source>
</evidence>
<accession>A0A4R8DMX1</accession>
<evidence type="ECO:0000256" key="5">
    <source>
        <dbReference type="ARBA" id="ARBA00023136"/>
    </source>
</evidence>
<dbReference type="InterPro" id="IPR023996">
    <property type="entry name" value="TonB-dep_OMP_SusC/RagA"/>
</dbReference>
<dbReference type="Pfam" id="PF07715">
    <property type="entry name" value="Plug"/>
    <property type="match status" value="1"/>
</dbReference>
<feature type="signal peptide" evidence="8">
    <location>
        <begin position="1"/>
        <end position="20"/>
    </location>
</feature>
<proteinExistence type="inferred from homology"/>
<keyword evidence="5 7" id="KW-0472">Membrane</keyword>
<evidence type="ECO:0000256" key="2">
    <source>
        <dbReference type="ARBA" id="ARBA00022448"/>
    </source>
</evidence>
<evidence type="ECO:0000256" key="4">
    <source>
        <dbReference type="ARBA" id="ARBA00022692"/>
    </source>
</evidence>
<dbReference type="InterPro" id="IPR037066">
    <property type="entry name" value="Plug_dom_sf"/>
</dbReference>